<dbReference type="Pfam" id="PF19289">
    <property type="entry name" value="PmbA_TldD_3rd"/>
    <property type="match status" value="1"/>
</dbReference>
<comment type="caution">
    <text evidence="8">The sequence shown here is derived from an EMBL/GenBank/DDBJ whole genome shotgun (WGS) entry which is preliminary data.</text>
</comment>
<dbReference type="Pfam" id="PF19290">
    <property type="entry name" value="PmbA_TldD_2nd"/>
    <property type="match status" value="1"/>
</dbReference>
<dbReference type="STRING" id="326474.AWB65_03780"/>
<dbReference type="EMBL" id="FCNW02000020">
    <property type="protein sequence ID" value="SAL47353.1"/>
    <property type="molecule type" value="Genomic_DNA"/>
</dbReference>
<protein>
    <submittedName>
        <fullName evidence="8">Peptidase U62, modulator of DNA gyrase</fullName>
    </submittedName>
</protein>
<dbReference type="Proteomes" id="UP000054977">
    <property type="component" value="Unassembled WGS sequence"/>
</dbReference>
<feature type="domain" description="Metalloprotease TldD/E central" evidence="7">
    <location>
        <begin position="121"/>
        <end position="224"/>
    </location>
</feature>
<dbReference type="GO" id="GO:0006508">
    <property type="term" value="P:proteolysis"/>
    <property type="evidence" value="ECO:0007669"/>
    <property type="project" value="UniProtKB-KW"/>
</dbReference>
<dbReference type="Pfam" id="PF01523">
    <property type="entry name" value="PmbA_TldD_1st"/>
    <property type="match status" value="1"/>
</dbReference>
<keyword evidence="9" id="KW-1185">Reference proteome</keyword>
<evidence type="ECO:0000259" key="5">
    <source>
        <dbReference type="Pfam" id="PF01523"/>
    </source>
</evidence>
<dbReference type="OrthoDB" id="9803213at2"/>
<dbReference type="InterPro" id="IPR002510">
    <property type="entry name" value="Metalloprtase-TldD/E_N"/>
</dbReference>
<sequence>MRTDMTIDHVSTLASAADFYSVRFVDERTDDHQVRNDVAQPVRRVRDRGAMLTAWRGAGAGYAATPDLSAAGLQAALDIATRRAGSSTRLSLVDHRHAARPSQSGVYESPGTTTALPTRPEWLARLAHECAAARIDARIVERIASVQVTESDQILITSDGVRIEQRFRFVMPQFTVVAHADGDTQVRTLGGDYGTIAQGGVEILGHFDFDGAGDRLSREALMLLAAPNCPSGARDLLLMPDQMMLQIHESIGHPLELDRILGDERNFAGSSFVKPAFFGTYRYGSSLLNVTFDPALPGEAAAYAFDDDGAAARKHYLIRDGVLERALGGTLSQQRAGLAGVANSRASSWNRPPIDRMANLNIEPGASSLDEMIAGIERGILMRTNTSWSIDDHRNKFQFGCEFGQLIENGQLSQVVRQPGYRGISATFWQSLAAVGNEDTRGVFGTAMCGKGEPMQIVRVGHASPACVFSDVDVFGGTR</sequence>
<evidence type="ECO:0000256" key="1">
    <source>
        <dbReference type="ARBA" id="ARBA00005836"/>
    </source>
</evidence>
<evidence type="ECO:0000313" key="8">
    <source>
        <dbReference type="EMBL" id="SAL47353.1"/>
    </source>
</evidence>
<reference evidence="8" key="1">
    <citation type="submission" date="2016-01" db="EMBL/GenBank/DDBJ databases">
        <authorList>
            <person name="Peeters C."/>
        </authorList>
    </citation>
    <scope>NUCLEOTIDE SEQUENCE [LARGE SCALE GENOMIC DNA]</scope>
    <source>
        <strain evidence="8">LMG 22934</strain>
    </source>
</reference>
<dbReference type="Gene3D" id="3.30.2290.10">
    <property type="entry name" value="PmbA/TldD superfamily"/>
    <property type="match status" value="1"/>
</dbReference>
<dbReference type="InterPro" id="IPR036059">
    <property type="entry name" value="TldD/PmbA_sf"/>
</dbReference>
<evidence type="ECO:0000256" key="2">
    <source>
        <dbReference type="ARBA" id="ARBA00022670"/>
    </source>
</evidence>
<dbReference type="InterPro" id="IPR051463">
    <property type="entry name" value="Peptidase_U62_metallo"/>
</dbReference>
<dbReference type="InterPro" id="IPR035068">
    <property type="entry name" value="TldD/PmbA_N"/>
</dbReference>
<dbReference type="InterPro" id="IPR045569">
    <property type="entry name" value="Metalloprtase-TldD/E_C"/>
</dbReference>
<evidence type="ECO:0000256" key="4">
    <source>
        <dbReference type="ARBA" id="ARBA00023049"/>
    </source>
</evidence>
<dbReference type="InterPro" id="IPR045570">
    <property type="entry name" value="Metalloprtase-TldD/E_cen_dom"/>
</dbReference>
<evidence type="ECO:0000259" key="7">
    <source>
        <dbReference type="Pfam" id="PF19290"/>
    </source>
</evidence>
<accession>A0A158HTA4</accession>
<dbReference type="GO" id="GO:0008237">
    <property type="term" value="F:metallopeptidase activity"/>
    <property type="evidence" value="ECO:0007669"/>
    <property type="project" value="UniProtKB-KW"/>
</dbReference>
<dbReference type="PANTHER" id="PTHR30624:SF10">
    <property type="entry name" value="CONSERVED PROTEIN"/>
    <property type="match status" value="1"/>
</dbReference>
<evidence type="ECO:0000256" key="3">
    <source>
        <dbReference type="ARBA" id="ARBA00022801"/>
    </source>
</evidence>
<comment type="similarity">
    <text evidence="1">Belongs to the peptidase U62 family.</text>
</comment>
<dbReference type="AlphaFoldDB" id="A0A158HTA4"/>
<organism evidence="8 9">
    <name type="scientific">Caballeronia humi</name>
    <dbReference type="NCBI Taxonomy" id="326474"/>
    <lineage>
        <taxon>Bacteria</taxon>
        <taxon>Pseudomonadati</taxon>
        <taxon>Pseudomonadota</taxon>
        <taxon>Betaproteobacteria</taxon>
        <taxon>Burkholderiales</taxon>
        <taxon>Burkholderiaceae</taxon>
        <taxon>Caballeronia</taxon>
    </lineage>
</organism>
<proteinExistence type="inferred from homology"/>
<gene>
    <name evidence="8" type="ORF">AWB65_03780</name>
</gene>
<keyword evidence="4" id="KW-0482">Metalloprotease</keyword>
<keyword evidence="2" id="KW-0645">Protease</keyword>
<name>A0A158HTA4_9BURK</name>
<feature type="domain" description="Metalloprotease TldD/E N-terminal" evidence="5">
    <location>
        <begin position="21"/>
        <end position="81"/>
    </location>
</feature>
<keyword evidence="3" id="KW-0378">Hydrolase</keyword>
<dbReference type="PANTHER" id="PTHR30624">
    <property type="entry name" value="UNCHARACTERIZED PROTEIN TLDD AND PMBA"/>
    <property type="match status" value="1"/>
</dbReference>
<evidence type="ECO:0000259" key="6">
    <source>
        <dbReference type="Pfam" id="PF19289"/>
    </source>
</evidence>
<feature type="domain" description="Metalloprotease TldD/E C-terminal" evidence="6">
    <location>
        <begin position="236"/>
        <end position="474"/>
    </location>
</feature>
<dbReference type="GO" id="GO:0005829">
    <property type="term" value="C:cytosol"/>
    <property type="evidence" value="ECO:0007669"/>
    <property type="project" value="TreeGrafter"/>
</dbReference>
<evidence type="ECO:0000313" key="9">
    <source>
        <dbReference type="Proteomes" id="UP000054977"/>
    </source>
</evidence>
<dbReference type="SUPFAM" id="SSF111283">
    <property type="entry name" value="Putative modulator of DNA gyrase, PmbA/TldD"/>
    <property type="match status" value="1"/>
</dbReference>